<dbReference type="AlphaFoldDB" id="A0A0F9P8V2"/>
<sequence length="132" mass="15403">MTTTALRLRACPRCAEKLRVTHDIHGGYLYCLQCGHHSYADVPPEARIARPEAMAAYHTVFEYAGPQKSFQGYRLRGRLLPRGRNQTTESFDLLCPYAGCQRRQRRQGKNTRDYWCKTGHSIRLDLNEMRWQ</sequence>
<evidence type="ECO:0000313" key="1">
    <source>
        <dbReference type="EMBL" id="KKM97475.1"/>
    </source>
</evidence>
<comment type="caution">
    <text evidence="1">The sequence shown here is derived from an EMBL/GenBank/DDBJ whole genome shotgun (WGS) entry which is preliminary data.</text>
</comment>
<protein>
    <submittedName>
        <fullName evidence="1">Uncharacterized protein</fullName>
    </submittedName>
</protein>
<accession>A0A0F9P8V2</accession>
<organism evidence="1">
    <name type="scientific">marine sediment metagenome</name>
    <dbReference type="NCBI Taxonomy" id="412755"/>
    <lineage>
        <taxon>unclassified sequences</taxon>
        <taxon>metagenomes</taxon>
        <taxon>ecological metagenomes</taxon>
    </lineage>
</organism>
<name>A0A0F9P8V2_9ZZZZ</name>
<dbReference type="EMBL" id="LAZR01005744">
    <property type="protein sequence ID" value="KKM97475.1"/>
    <property type="molecule type" value="Genomic_DNA"/>
</dbReference>
<proteinExistence type="predicted"/>
<reference evidence="1" key="1">
    <citation type="journal article" date="2015" name="Nature">
        <title>Complex archaea that bridge the gap between prokaryotes and eukaryotes.</title>
        <authorList>
            <person name="Spang A."/>
            <person name="Saw J.H."/>
            <person name="Jorgensen S.L."/>
            <person name="Zaremba-Niedzwiedzka K."/>
            <person name="Martijn J."/>
            <person name="Lind A.E."/>
            <person name="van Eijk R."/>
            <person name="Schleper C."/>
            <person name="Guy L."/>
            <person name="Ettema T.J."/>
        </authorList>
    </citation>
    <scope>NUCLEOTIDE SEQUENCE</scope>
</reference>
<gene>
    <name evidence="1" type="ORF">LCGC14_1167700</name>
</gene>